<proteinExistence type="predicted"/>
<feature type="transmembrane region" description="Helical" evidence="1">
    <location>
        <begin position="69"/>
        <end position="92"/>
    </location>
</feature>
<evidence type="ECO:0000256" key="1">
    <source>
        <dbReference type="SAM" id="Phobius"/>
    </source>
</evidence>
<gene>
    <name evidence="2" type="ORF">Ctob_006615</name>
</gene>
<keyword evidence="3" id="KW-1185">Reference proteome</keyword>
<keyword evidence="1" id="KW-1133">Transmembrane helix</keyword>
<evidence type="ECO:0000313" key="3">
    <source>
        <dbReference type="Proteomes" id="UP000037460"/>
    </source>
</evidence>
<comment type="caution">
    <text evidence="2">The sequence shown here is derived from an EMBL/GenBank/DDBJ whole genome shotgun (WGS) entry which is preliminary data.</text>
</comment>
<keyword evidence="2" id="KW-0808">Transferase</keyword>
<dbReference type="OrthoDB" id="419290at2759"/>
<organism evidence="2 3">
    <name type="scientific">Chrysochromulina tobinii</name>
    <dbReference type="NCBI Taxonomy" id="1460289"/>
    <lineage>
        <taxon>Eukaryota</taxon>
        <taxon>Haptista</taxon>
        <taxon>Haptophyta</taxon>
        <taxon>Prymnesiophyceae</taxon>
        <taxon>Prymnesiales</taxon>
        <taxon>Chrysochromulinaceae</taxon>
        <taxon>Chrysochromulina</taxon>
    </lineage>
</organism>
<dbReference type="AlphaFoldDB" id="A0A0M0JB63"/>
<accession>A0A0M0JB63</accession>
<protein>
    <submittedName>
        <fullName evidence="2">Ctp transferase 1 domain-containing protein</fullName>
    </submittedName>
</protein>
<reference evidence="3" key="1">
    <citation type="journal article" date="2015" name="PLoS Genet.">
        <title>Genome Sequence and Transcriptome Analyses of Chrysochromulina tobin: Metabolic Tools for Enhanced Algal Fitness in the Prominent Order Prymnesiales (Haptophyceae).</title>
        <authorList>
            <person name="Hovde B.T."/>
            <person name="Deodato C.R."/>
            <person name="Hunsperger H.M."/>
            <person name="Ryken S.A."/>
            <person name="Yost W."/>
            <person name="Jha R.K."/>
            <person name="Patterson J."/>
            <person name="Monnat R.J. Jr."/>
            <person name="Barlow S.B."/>
            <person name="Starkenburg S.R."/>
            <person name="Cattolico R.A."/>
        </authorList>
    </citation>
    <scope>NUCLEOTIDE SEQUENCE</scope>
    <source>
        <strain evidence="3">CCMP291</strain>
    </source>
</reference>
<feature type="transmembrane region" description="Helical" evidence="1">
    <location>
        <begin position="21"/>
        <end position="46"/>
    </location>
</feature>
<dbReference type="EMBL" id="JWZX01003154">
    <property type="protein sequence ID" value="KOO23816.1"/>
    <property type="molecule type" value="Genomic_DNA"/>
</dbReference>
<name>A0A0M0JB63_9EUKA</name>
<evidence type="ECO:0000313" key="2">
    <source>
        <dbReference type="EMBL" id="KOO23816.1"/>
    </source>
</evidence>
<sequence length="132" mass="14075">MTWNLSPLPPFRFSRPRDVGITVYLCLVSAWFFLELPPSVLAPLFFADPAGAVVGKACSQLLGPSYNPAWYGSKTVAGTAAVFIFTFLSITFDLSTFARLRLSALAAVAEALGGEFDNLAIAAVVLGGWLLS</sequence>
<dbReference type="GO" id="GO:0016740">
    <property type="term" value="F:transferase activity"/>
    <property type="evidence" value="ECO:0007669"/>
    <property type="project" value="UniProtKB-KW"/>
</dbReference>
<dbReference type="Proteomes" id="UP000037460">
    <property type="component" value="Unassembled WGS sequence"/>
</dbReference>
<keyword evidence="1" id="KW-0812">Transmembrane</keyword>
<keyword evidence="1" id="KW-0472">Membrane</keyword>